<evidence type="ECO:0000313" key="3">
    <source>
        <dbReference type="EMBL" id="KKP07105.1"/>
    </source>
</evidence>
<dbReference type="OrthoDB" id="5234599at2759"/>
<organism evidence="3 4">
    <name type="scientific">Trichoderma harzianum</name>
    <name type="common">Hypocrea lixii</name>
    <dbReference type="NCBI Taxonomy" id="5544"/>
    <lineage>
        <taxon>Eukaryota</taxon>
        <taxon>Fungi</taxon>
        <taxon>Dikarya</taxon>
        <taxon>Ascomycota</taxon>
        <taxon>Pezizomycotina</taxon>
        <taxon>Sordariomycetes</taxon>
        <taxon>Hypocreomycetidae</taxon>
        <taxon>Hypocreales</taxon>
        <taxon>Hypocreaceae</taxon>
        <taxon>Trichoderma</taxon>
    </lineage>
</organism>
<sequence>MPNLNPSIYPKPPSFTTPSNSINMEEDRVEAFLRLLLNILGCIAMPGFWMETLIFWILGLNPSTSFRMFPPADIVPGHEYPTSVAYSFVLITILFIPRFISSDRNFDGANTLGMMLRPVTRRASLLTEYAIMFARVWLAAAWVNMASAQYMMDWDFLRFSVKFGSVYFIL</sequence>
<keyword evidence="2" id="KW-0472">Membrane</keyword>
<gene>
    <name evidence="3" type="ORF">THAR02_00755</name>
</gene>
<dbReference type="OMA" id="FRMFPPA"/>
<name>A0A0F9XRQ3_TRIHA</name>
<comment type="caution">
    <text evidence="3">The sequence shown here is derived from an EMBL/GenBank/DDBJ whole genome shotgun (WGS) entry which is preliminary data.</text>
</comment>
<dbReference type="EMBL" id="JOKZ01000012">
    <property type="protein sequence ID" value="KKP07105.1"/>
    <property type="molecule type" value="Genomic_DNA"/>
</dbReference>
<feature type="transmembrane region" description="Helical" evidence="2">
    <location>
        <begin position="80"/>
        <end position="101"/>
    </location>
</feature>
<keyword evidence="2" id="KW-1133">Transmembrane helix</keyword>
<dbReference type="AlphaFoldDB" id="A0A0F9XRQ3"/>
<reference evidence="4" key="1">
    <citation type="journal article" date="2015" name="Genome Announc.">
        <title>Draft whole-genome sequence of the biocontrol agent Trichoderma harzianum T6776.</title>
        <authorList>
            <person name="Baroncelli R."/>
            <person name="Piaggeschi G."/>
            <person name="Fiorini L."/>
            <person name="Bertolini E."/>
            <person name="Zapparata A."/>
            <person name="Pe M.E."/>
            <person name="Sarrocco S."/>
            <person name="Vannacci G."/>
        </authorList>
    </citation>
    <scope>NUCLEOTIDE SEQUENCE [LARGE SCALE GENOMIC DNA]</scope>
    <source>
        <strain evidence="4">T6776</strain>
    </source>
</reference>
<evidence type="ECO:0000313" key="4">
    <source>
        <dbReference type="Proteomes" id="UP000034112"/>
    </source>
</evidence>
<feature type="transmembrane region" description="Helical" evidence="2">
    <location>
        <begin position="35"/>
        <end position="60"/>
    </location>
</feature>
<evidence type="ECO:0000256" key="1">
    <source>
        <dbReference type="SAM" id="MobiDB-lite"/>
    </source>
</evidence>
<feature type="region of interest" description="Disordered" evidence="1">
    <location>
        <begin position="1"/>
        <end position="20"/>
    </location>
</feature>
<feature type="transmembrane region" description="Helical" evidence="2">
    <location>
        <begin position="122"/>
        <end position="143"/>
    </location>
</feature>
<accession>A0A0F9XRQ3</accession>
<proteinExistence type="predicted"/>
<dbReference type="Proteomes" id="UP000034112">
    <property type="component" value="Unassembled WGS sequence"/>
</dbReference>
<keyword evidence="2" id="KW-0812">Transmembrane</keyword>
<protein>
    <submittedName>
        <fullName evidence="3">Uncharacterized protein</fullName>
    </submittedName>
</protein>
<evidence type="ECO:0000256" key="2">
    <source>
        <dbReference type="SAM" id="Phobius"/>
    </source>
</evidence>